<dbReference type="InterPro" id="IPR055190">
    <property type="entry name" value="ATP-synt_VA_C"/>
</dbReference>
<dbReference type="Pfam" id="PF00006">
    <property type="entry name" value="ATP-synt_ab"/>
    <property type="match status" value="1"/>
</dbReference>
<sequence length="462" mass="51092">MTQPLREFRSVVRVAGPILAVSGIDDAGYNEVVHVLLPDGTMRLGQVLESRMGMAIVMVFGGTRDLDCDVSAVRFTGKPLMMPVAKEMLGRIFSGSAEPIDGGGRVVPEKEMEISGYAINPTRREFPEDFIETGISAIDGMNTLVRGQKLPVFSGSGLPHSQLAAQITRQARVRGTEESFAVVFAAMGITHEEARFFIREFSETGARAHAVLFLNRADDPAIERIVTPRLALTAAEYLAFDCGMHVLVVMQDITAYCEALREVSAAREEIPARRGYPGYMYTDLASLYERAGRVKGRAGSITQLPILSMPDDDITHPVPDLTGYITEGQIVLSRELHRKGIYPPIDVLPCLSRLMQGGIGKERTRADHADVSSQLYAAYARGRRLAGLVAVIGDEGLTDTDRLYLTFLERFEEEFVGQKRDEGRSIGETLDRAWDLLSIFPQDELKRINPAFIREYYRGEIG</sequence>
<dbReference type="Pfam" id="PF02874">
    <property type="entry name" value="ATP-synt_ab_N"/>
    <property type="match status" value="1"/>
</dbReference>
<evidence type="ECO:0000313" key="13">
    <source>
        <dbReference type="Proteomes" id="UP000730161"/>
    </source>
</evidence>
<keyword evidence="4 8" id="KW-0375">Hydrogen ion transport</keyword>
<feature type="domain" description="ATPase F1/V1/A1 complex alpha/beta subunit nucleotide-binding" evidence="9">
    <location>
        <begin position="134"/>
        <end position="352"/>
    </location>
</feature>
<evidence type="ECO:0000256" key="3">
    <source>
        <dbReference type="ARBA" id="ARBA00022475"/>
    </source>
</evidence>
<evidence type="ECO:0000256" key="8">
    <source>
        <dbReference type="HAMAP-Rule" id="MF_00310"/>
    </source>
</evidence>
<dbReference type="InterPro" id="IPR022879">
    <property type="entry name" value="V-ATPase_su_B/beta"/>
</dbReference>
<dbReference type="OrthoDB" id="32941at2157"/>
<reference evidence="12" key="1">
    <citation type="submission" date="2014-12" db="EMBL/GenBank/DDBJ databases">
        <authorList>
            <person name="Huang H.-H."/>
            <person name="Chen S.-C."/>
            <person name="Lai M.-C."/>
        </authorList>
    </citation>
    <scope>NUCLEOTIDE SEQUENCE</scope>
    <source>
        <strain evidence="12">K1F9705b</strain>
    </source>
</reference>
<dbReference type="GO" id="GO:0005886">
    <property type="term" value="C:plasma membrane"/>
    <property type="evidence" value="ECO:0007669"/>
    <property type="project" value="UniProtKB-SubCell"/>
</dbReference>
<dbReference type="InterPro" id="IPR000194">
    <property type="entry name" value="ATPase_F1/V1/A1_a/bsu_nucl-bd"/>
</dbReference>
<evidence type="ECO:0000256" key="6">
    <source>
        <dbReference type="ARBA" id="ARBA00023136"/>
    </source>
</evidence>
<dbReference type="AlphaFoldDB" id="A0A8J7W8S5"/>
<keyword evidence="6 8" id="KW-0472">Membrane</keyword>
<keyword evidence="2 8" id="KW-0813">Transport</keyword>
<dbReference type="CDD" id="cd01135">
    <property type="entry name" value="V_A-ATPase_B"/>
    <property type="match status" value="1"/>
</dbReference>
<gene>
    <name evidence="8" type="primary">atpB</name>
    <name evidence="12" type="ORF">RJ53_04080</name>
</gene>
<dbReference type="CDD" id="cd18112">
    <property type="entry name" value="ATP-synt_V_A-type_beta_C"/>
    <property type="match status" value="1"/>
</dbReference>
<keyword evidence="13" id="KW-1185">Reference proteome</keyword>
<dbReference type="HAMAP" id="MF_00310">
    <property type="entry name" value="ATP_synth_B_arch"/>
    <property type="match status" value="1"/>
</dbReference>
<dbReference type="EMBL" id="JWHL01000004">
    <property type="protein sequence ID" value="MBR1368730.1"/>
    <property type="molecule type" value="Genomic_DNA"/>
</dbReference>
<comment type="caution">
    <text evidence="12">The sequence shown here is derived from an EMBL/GenBank/DDBJ whole genome shotgun (WGS) entry which is preliminary data.</text>
</comment>
<dbReference type="PANTHER" id="PTHR43389">
    <property type="entry name" value="V-TYPE PROTON ATPASE SUBUNIT B"/>
    <property type="match status" value="1"/>
</dbReference>
<protein>
    <recommendedName>
        <fullName evidence="8">A-type ATP synthase subunit B</fullName>
    </recommendedName>
</protein>
<evidence type="ECO:0000256" key="4">
    <source>
        <dbReference type="ARBA" id="ARBA00022781"/>
    </source>
</evidence>
<dbReference type="RefSeq" id="WP_211530367.1">
    <property type="nucleotide sequence ID" value="NZ_JWHL01000004.1"/>
</dbReference>
<keyword evidence="3 8" id="KW-1003">Cell membrane</keyword>
<dbReference type="GO" id="GO:0046933">
    <property type="term" value="F:proton-transporting ATP synthase activity, rotational mechanism"/>
    <property type="evidence" value="ECO:0007669"/>
    <property type="project" value="UniProtKB-UniRule"/>
</dbReference>
<dbReference type="InterPro" id="IPR027417">
    <property type="entry name" value="P-loop_NTPase"/>
</dbReference>
<dbReference type="CDD" id="cd18118">
    <property type="entry name" value="ATP-synt_V_A-type_beta_N"/>
    <property type="match status" value="1"/>
</dbReference>
<evidence type="ECO:0000259" key="10">
    <source>
        <dbReference type="Pfam" id="PF02874"/>
    </source>
</evidence>
<dbReference type="Proteomes" id="UP000730161">
    <property type="component" value="Unassembled WGS sequence"/>
</dbReference>
<keyword evidence="5 8" id="KW-0406">Ion transport</keyword>
<comment type="subunit">
    <text evidence="8">Has multiple subunits with at least A(3), B(3), C, D, E, F, H, I and proteolipid K(x).</text>
</comment>
<evidence type="ECO:0000256" key="2">
    <source>
        <dbReference type="ARBA" id="ARBA00022448"/>
    </source>
</evidence>
<feature type="domain" description="ATPase F1/V1/A1 complex alpha/beta subunit N-terminal" evidence="10">
    <location>
        <begin position="11"/>
        <end position="77"/>
    </location>
</feature>
<evidence type="ECO:0000313" key="12">
    <source>
        <dbReference type="EMBL" id="MBR1368730.1"/>
    </source>
</evidence>
<feature type="domain" description="ATP synthase A/B type C-terminal" evidence="11">
    <location>
        <begin position="358"/>
        <end position="457"/>
    </location>
</feature>
<keyword evidence="7 8" id="KW-0066">ATP synthesis</keyword>
<dbReference type="PIRSF" id="PIRSF039114">
    <property type="entry name" value="V-ATPsynth_beta/V-ATPase_B"/>
    <property type="match status" value="1"/>
</dbReference>
<evidence type="ECO:0000259" key="9">
    <source>
        <dbReference type="Pfam" id="PF00006"/>
    </source>
</evidence>
<proteinExistence type="inferred from homology"/>
<evidence type="ECO:0000256" key="5">
    <source>
        <dbReference type="ARBA" id="ARBA00023065"/>
    </source>
</evidence>
<dbReference type="PANTHER" id="PTHR43389:SF4">
    <property type="entry name" value="V-TYPE PROTON ATPASE SUBUNIT B"/>
    <property type="match status" value="1"/>
</dbReference>
<comment type="subcellular location">
    <subcellularLocation>
        <location evidence="8">Cell membrane</location>
        <topology evidence="8">Peripheral membrane protein</topology>
    </subcellularLocation>
</comment>
<dbReference type="NCBIfam" id="NF003235">
    <property type="entry name" value="PRK04196.1"/>
    <property type="match status" value="1"/>
</dbReference>
<dbReference type="Gene3D" id="3.40.50.12240">
    <property type="match status" value="1"/>
</dbReference>
<dbReference type="GO" id="GO:0042777">
    <property type="term" value="P:proton motive force-driven plasma membrane ATP synthesis"/>
    <property type="evidence" value="ECO:0007669"/>
    <property type="project" value="UniProtKB-UniRule"/>
</dbReference>
<dbReference type="GO" id="GO:0005524">
    <property type="term" value="F:ATP binding"/>
    <property type="evidence" value="ECO:0007669"/>
    <property type="project" value="UniProtKB-UniRule"/>
</dbReference>
<dbReference type="InterPro" id="IPR004100">
    <property type="entry name" value="ATPase_F1/V1/A1_a/bsu_N"/>
</dbReference>
<dbReference type="Pfam" id="PF22919">
    <property type="entry name" value="ATP-synt_VA_C"/>
    <property type="match status" value="1"/>
</dbReference>
<organism evidence="12 13">
    <name type="scientific">Methanocalculus chunghsingensis</name>
    <dbReference type="NCBI Taxonomy" id="156457"/>
    <lineage>
        <taxon>Archaea</taxon>
        <taxon>Methanobacteriati</taxon>
        <taxon>Methanobacteriota</taxon>
        <taxon>Stenosarchaea group</taxon>
        <taxon>Methanomicrobia</taxon>
        <taxon>Methanomicrobiales</taxon>
        <taxon>Methanocalculaceae</taxon>
        <taxon>Methanocalculus</taxon>
    </lineage>
</organism>
<dbReference type="SUPFAM" id="SSF52540">
    <property type="entry name" value="P-loop containing nucleoside triphosphate hydrolases"/>
    <property type="match status" value="1"/>
</dbReference>
<accession>A0A8J7W8S5</accession>
<evidence type="ECO:0000259" key="11">
    <source>
        <dbReference type="Pfam" id="PF22919"/>
    </source>
</evidence>
<comment type="function">
    <text evidence="8">Component of the A-type ATP synthase that produces ATP from ADP in the presence of a proton gradient across the membrane. The B chain is a regulatory subunit.</text>
</comment>
<name>A0A8J7W8S5_9EURY</name>
<evidence type="ECO:0000256" key="7">
    <source>
        <dbReference type="ARBA" id="ARBA00023310"/>
    </source>
</evidence>
<comment type="similarity">
    <text evidence="1 8">Belongs to the ATPase alpha/beta chains family.</text>
</comment>
<evidence type="ECO:0000256" key="1">
    <source>
        <dbReference type="ARBA" id="ARBA00008936"/>
    </source>
</evidence>